<accession>A0A2K2CMZ0</accession>
<organism evidence="2">
    <name type="scientific">Brachypodium distachyon</name>
    <name type="common">Purple false brome</name>
    <name type="synonym">Trachynia distachya</name>
    <dbReference type="NCBI Taxonomy" id="15368"/>
    <lineage>
        <taxon>Eukaryota</taxon>
        <taxon>Viridiplantae</taxon>
        <taxon>Streptophyta</taxon>
        <taxon>Embryophyta</taxon>
        <taxon>Tracheophyta</taxon>
        <taxon>Spermatophyta</taxon>
        <taxon>Magnoliopsida</taxon>
        <taxon>Liliopsida</taxon>
        <taxon>Poales</taxon>
        <taxon>Poaceae</taxon>
        <taxon>BOP clade</taxon>
        <taxon>Pooideae</taxon>
        <taxon>Stipodae</taxon>
        <taxon>Brachypodieae</taxon>
        <taxon>Brachypodium</taxon>
    </lineage>
</organism>
<dbReference type="EMBL" id="CM000883">
    <property type="protein sequence ID" value="PNT63401.1"/>
    <property type="molecule type" value="Genomic_DNA"/>
</dbReference>
<keyword evidence="1" id="KW-0472">Membrane</keyword>
<reference evidence="2 3" key="1">
    <citation type="journal article" date="2010" name="Nature">
        <title>Genome sequencing and analysis of the model grass Brachypodium distachyon.</title>
        <authorList>
            <consortium name="International Brachypodium Initiative"/>
        </authorList>
    </citation>
    <scope>NUCLEOTIDE SEQUENCE [LARGE SCALE GENOMIC DNA]</scope>
    <source>
        <strain evidence="2 3">Bd21</strain>
    </source>
</reference>
<proteinExistence type="predicted"/>
<evidence type="ECO:0000313" key="4">
    <source>
        <dbReference type="Proteomes" id="UP000008810"/>
    </source>
</evidence>
<evidence type="ECO:0000256" key="1">
    <source>
        <dbReference type="SAM" id="Phobius"/>
    </source>
</evidence>
<evidence type="ECO:0000313" key="3">
    <source>
        <dbReference type="EnsemblPlants" id="PNT63401"/>
    </source>
</evidence>
<reference evidence="2" key="2">
    <citation type="submission" date="2017-06" db="EMBL/GenBank/DDBJ databases">
        <title>WGS assembly of Brachypodium distachyon.</title>
        <authorList>
            <consortium name="The International Brachypodium Initiative"/>
            <person name="Lucas S."/>
            <person name="Harmon-Smith M."/>
            <person name="Lail K."/>
            <person name="Tice H."/>
            <person name="Grimwood J."/>
            <person name="Bruce D."/>
            <person name="Barry K."/>
            <person name="Shu S."/>
            <person name="Lindquist E."/>
            <person name="Wang M."/>
            <person name="Pitluck S."/>
            <person name="Vogel J.P."/>
            <person name="Garvin D.F."/>
            <person name="Mockler T.C."/>
            <person name="Schmutz J."/>
            <person name="Rokhsar D."/>
            <person name="Bevan M.W."/>
        </authorList>
    </citation>
    <scope>NUCLEOTIDE SEQUENCE</scope>
    <source>
        <strain evidence="2">Bd21</strain>
    </source>
</reference>
<dbReference type="AlphaFoldDB" id="A0A2K2CMZ0"/>
<keyword evidence="4" id="KW-1185">Reference proteome</keyword>
<sequence length="108" mass="11417">MMAMLGVVPLVGGIIFGADAGWWDSWMEACGRVATCVATTMVTSGAGSWRGLLRRPFVVFCVCPCSVLCGSGVVGTVALQGFLLCLLVVKSESPARGLLLMTMTPWWT</sequence>
<dbReference type="InParanoid" id="A0A2K2CMZ0"/>
<keyword evidence="1" id="KW-0812">Transmembrane</keyword>
<name>A0A2K2CMZ0_BRADI</name>
<feature type="transmembrane region" description="Helical" evidence="1">
    <location>
        <begin position="57"/>
        <end position="89"/>
    </location>
</feature>
<gene>
    <name evidence="2" type="ORF">BRADI_4g15154v3</name>
</gene>
<dbReference type="EnsemblPlants" id="PNT63401">
    <property type="protein sequence ID" value="PNT63401"/>
    <property type="gene ID" value="BRADI_4g15154v3"/>
</dbReference>
<reference evidence="3" key="3">
    <citation type="submission" date="2018-08" db="UniProtKB">
        <authorList>
            <consortium name="EnsemblPlants"/>
        </authorList>
    </citation>
    <scope>IDENTIFICATION</scope>
    <source>
        <strain evidence="3">cv. Bd21</strain>
    </source>
</reference>
<evidence type="ECO:0000313" key="2">
    <source>
        <dbReference type="EMBL" id="PNT63401.1"/>
    </source>
</evidence>
<dbReference type="Gramene" id="PNT63401">
    <property type="protein sequence ID" value="PNT63401"/>
    <property type="gene ID" value="BRADI_4g15154v3"/>
</dbReference>
<dbReference type="Proteomes" id="UP000008810">
    <property type="component" value="Chromosome 4"/>
</dbReference>
<protein>
    <submittedName>
        <fullName evidence="2 3">Uncharacterized protein</fullName>
    </submittedName>
</protein>
<keyword evidence="1" id="KW-1133">Transmembrane helix</keyword>